<keyword evidence="6" id="KW-1185">Reference proteome</keyword>
<evidence type="ECO:0000313" key="5">
    <source>
        <dbReference type="EMBL" id="NDV61367.1"/>
    </source>
</evidence>
<keyword evidence="2 5" id="KW-0808">Transferase</keyword>
<feature type="domain" description="Phospholipid/glycerol acyltransferase" evidence="4">
    <location>
        <begin position="92"/>
        <end position="209"/>
    </location>
</feature>
<dbReference type="RefSeq" id="WP_163962236.1">
    <property type="nucleotide sequence ID" value="NZ_JAAGNX010000001.1"/>
</dbReference>
<dbReference type="PANTHER" id="PTHR10434">
    <property type="entry name" value="1-ACYL-SN-GLYCEROL-3-PHOSPHATE ACYLTRANSFERASE"/>
    <property type="match status" value="1"/>
</dbReference>
<comment type="caution">
    <text evidence="5">The sequence shown here is derived from an EMBL/GenBank/DDBJ whole genome shotgun (WGS) entry which is preliminary data.</text>
</comment>
<evidence type="ECO:0000259" key="4">
    <source>
        <dbReference type="SMART" id="SM00563"/>
    </source>
</evidence>
<protein>
    <submittedName>
        <fullName evidence="5">1-acyl-sn-glycerol-3-phosphate acyltransferase</fullName>
    </submittedName>
</protein>
<reference evidence="5 6" key="1">
    <citation type="submission" date="2020-02" db="EMBL/GenBank/DDBJ databases">
        <title>Albibacoteraceae fam. nov., the first described family within the subdivision 4 Verrucomicrobia.</title>
        <authorList>
            <person name="Xi F."/>
        </authorList>
    </citation>
    <scope>NUCLEOTIDE SEQUENCE [LARGE SCALE GENOMIC DNA]</scope>
    <source>
        <strain evidence="5 6">CK1056</strain>
    </source>
</reference>
<dbReference type="SUPFAM" id="SSF69593">
    <property type="entry name" value="Glycerol-3-phosphate (1)-acyltransferase"/>
    <property type="match status" value="1"/>
</dbReference>
<dbReference type="Proteomes" id="UP000478417">
    <property type="component" value="Unassembled WGS sequence"/>
</dbReference>
<evidence type="ECO:0000256" key="2">
    <source>
        <dbReference type="ARBA" id="ARBA00022679"/>
    </source>
</evidence>
<name>A0A6B2M018_9BACT</name>
<dbReference type="SMART" id="SM00563">
    <property type="entry name" value="PlsC"/>
    <property type="match status" value="1"/>
</dbReference>
<dbReference type="GO" id="GO:0003841">
    <property type="term" value="F:1-acylglycerol-3-phosphate O-acyltransferase activity"/>
    <property type="evidence" value="ECO:0007669"/>
    <property type="project" value="TreeGrafter"/>
</dbReference>
<organism evidence="5 6">
    <name type="scientific">Oceanipulchritudo coccoides</name>
    <dbReference type="NCBI Taxonomy" id="2706888"/>
    <lineage>
        <taxon>Bacteria</taxon>
        <taxon>Pseudomonadati</taxon>
        <taxon>Verrucomicrobiota</taxon>
        <taxon>Opitutia</taxon>
        <taxon>Puniceicoccales</taxon>
        <taxon>Oceanipulchritudinaceae</taxon>
        <taxon>Oceanipulchritudo</taxon>
    </lineage>
</organism>
<gene>
    <name evidence="5" type="ORF">G0Q06_02760</name>
</gene>
<dbReference type="Pfam" id="PF01553">
    <property type="entry name" value="Acyltransferase"/>
    <property type="match status" value="1"/>
</dbReference>
<dbReference type="CDD" id="cd07989">
    <property type="entry name" value="LPLAT_AGPAT-like"/>
    <property type="match status" value="1"/>
</dbReference>
<proteinExistence type="predicted"/>
<dbReference type="InterPro" id="IPR002123">
    <property type="entry name" value="Plipid/glycerol_acylTrfase"/>
</dbReference>
<evidence type="ECO:0000256" key="1">
    <source>
        <dbReference type="ARBA" id="ARBA00005189"/>
    </source>
</evidence>
<sequence length="264" mass="29806">MNTIPKPESPPYGDCEIGPFKPGFFSKSFPTATFYTRVARTVLKASWMARKGVYDDFEWYRSSMMVHKAFEKAGTQVSIKGTEHLAKLDSPCVIIGNHMSTAETFLLPAIITPFRRVTFVVKQGLVEYPIFKHVMRSRDPIVVGRVNAREDLKAVLDGGKERLANNISLVIFPQRTRSPIFDPASFNTIGVKLAKRAGVPVIPLALKTDAWTNGKRLKDYGRFYPDRPVHLEFGAPLPVENNDREVHEAVIDFIQVRLKQWNSA</sequence>
<evidence type="ECO:0000313" key="6">
    <source>
        <dbReference type="Proteomes" id="UP000478417"/>
    </source>
</evidence>
<dbReference type="GO" id="GO:0006654">
    <property type="term" value="P:phosphatidic acid biosynthetic process"/>
    <property type="evidence" value="ECO:0007669"/>
    <property type="project" value="TreeGrafter"/>
</dbReference>
<dbReference type="EMBL" id="JAAGNX010000001">
    <property type="protein sequence ID" value="NDV61367.1"/>
    <property type="molecule type" value="Genomic_DNA"/>
</dbReference>
<dbReference type="PANTHER" id="PTHR10434:SF40">
    <property type="entry name" value="1-ACYL-SN-GLYCEROL-3-PHOSPHATE ACYLTRANSFERASE"/>
    <property type="match status" value="1"/>
</dbReference>
<comment type="pathway">
    <text evidence="1">Lipid metabolism.</text>
</comment>
<dbReference type="AlphaFoldDB" id="A0A6B2M018"/>
<accession>A0A6B2M018</accession>
<evidence type="ECO:0000256" key="3">
    <source>
        <dbReference type="ARBA" id="ARBA00023315"/>
    </source>
</evidence>
<keyword evidence="3 5" id="KW-0012">Acyltransferase</keyword>